<dbReference type="EMBL" id="CATOUU010000154">
    <property type="protein sequence ID" value="CAI9918380.1"/>
    <property type="molecule type" value="Genomic_DNA"/>
</dbReference>
<protein>
    <submittedName>
        <fullName evidence="2">Hypothetical_protein</fullName>
    </submittedName>
</protein>
<organism evidence="1">
    <name type="scientific">Hexamita inflata</name>
    <dbReference type="NCBI Taxonomy" id="28002"/>
    <lineage>
        <taxon>Eukaryota</taxon>
        <taxon>Metamonada</taxon>
        <taxon>Diplomonadida</taxon>
        <taxon>Hexamitidae</taxon>
        <taxon>Hexamitinae</taxon>
        <taxon>Hexamita</taxon>
    </lineage>
</organism>
<evidence type="ECO:0000313" key="3">
    <source>
        <dbReference type="Proteomes" id="UP001642409"/>
    </source>
</evidence>
<keyword evidence="3" id="KW-1185">Reference proteome</keyword>
<dbReference type="AlphaFoldDB" id="A0AA86NF51"/>
<accession>A0AA86NF51</accession>
<evidence type="ECO:0000313" key="1">
    <source>
        <dbReference type="EMBL" id="CAI9918380.1"/>
    </source>
</evidence>
<dbReference type="Proteomes" id="UP001642409">
    <property type="component" value="Unassembled WGS sequence"/>
</dbReference>
<dbReference type="EMBL" id="CAXDID020000149">
    <property type="protein sequence ID" value="CAL6041339.1"/>
    <property type="molecule type" value="Genomic_DNA"/>
</dbReference>
<sequence length="110" mass="12585">MSFTALVDNQILTARQMFVFANFESHGTLIQLFRNIMRLNQAQQVKTDCEDGKGSTNESLNINSLQAIVVIRHESCGMAEFRDQLLYQSVSTTTRCEQPLYLQLLIQKQI</sequence>
<gene>
    <name evidence="2" type="ORF">HINF_LOCUS38992</name>
    <name evidence="1" type="ORF">HINF_LOCUS6025</name>
</gene>
<name>A0AA86NF51_9EUKA</name>
<comment type="caution">
    <text evidence="1">The sequence shown here is derived from an EMBL/GenBank/DDBJ whole genome shotgun (WGS) entry which is preliminary data.</text>
</comment>
<reference evidence="2 3" key="2">
    <citation type="submission" date="2024-07" db="EMBL/GenBank/DDBJ databases">
        <authorList>
            <person name="Akdeniz Z."/>
        </authorList>
    </citation>
    <scope>NUCLEOTIDE SEQUENCE [LARGE SCALE GENOMIC DNA]</scope>
</reference>
<reference evidence="1" key="1">
    <citation type="submission" date="2023-06" db="EMBL/GenBank/DDBJ databases">
        <authorList>
            <person name="Kurt Z."/>
        </authorList>
    </citation>
    <scope>NUCLEOTIDE SEQUENCE</scope>
</reference>
<proteinExistence type="predicted"/>
<evidence type="ECO:0000313" key="2">
    <source>
        <dbReference type="EMBL" id="CAL6041339.1"/>
    </source>
</evidence>